<proteinExistence type="predicted"/>
<gene>
    <name evidence="2" type="ORF">NEF87_002472</name>
</gene>
<feature type="transmembrane region" description="Helical" evidence="1">
    <location>
        <begin position="79"/>
        <end position="100"/>
    </location>
</feature>
<evidence type="ECO:0000313" key="3">
    <source>
        <dbReference type="Proteomes" id="UP001208689"/>
    </source>
</evidence>
<evidence type="ECO:0008006" key="4">
    <source>
        <dbReference type="Google" id="ProtNLM"/>
    </source>
</evidence>
<reference evidence="2" key="1">
    <citation type="submission" date="2022-09" db="EMBL/GenBank/DDBJ databases">
        <title>Actin cytoskeleton and complex cell architecture in an #Asgard archaeon.</title>
        <authorList>
            <person name="Ponce Toledo R.I."/>
            <person name="Schleper C."/>
            <person name="Rodrigues Oliveira T."/>
            <person name="Wollweber F."/>
            <person name="Xu J."/>
            <person name="Rittmann S."/>
            <person name="Klingl A."/>
            <person name="Pilhofer M."/>
        </authorList>
    </citation>
    <scope>NUCLEOTIDE SEQUENCE</scope>
    <source>
        <strain evidence="2">B-35</strain>
    </source>
</reference>
<dbReference type="EMBL" id="CP104013">
    <property type="protein sequence ID" value="UYP46187.1"/>
    <property type="molecule type" value="Genomic_DNA"/>
</dbReference>
<keyword evidence="3" id="KW-1185">Reference proteome</keyword>
<keyword evidence="1" id="KW-0472">Membrane</keyword>
<evidence type="ECO:0000256" key="1">
    <source>
        <dbReference type="SAM" id="Phobius"/>
    </source>
</evidence>
<keyword evidence="1" id="KW-0812">Transmembrane</keyword>
<accession>A0ABY6HRP9</accession>
<name>A0ABY6HRP9_9ARCH</name>
<dbReference type="Proteomes" id="UP001208689">
    <property type="component" value="Chromosome"/>
</dbReference>
<sequence>MGNGFPKSYLLLFIGINVRRETFLLQVFEPVKIKNELYGKSISINHPKKSIKFTSAFHAPTYIQYEDIEEITISYDRKITLLVLGFLTFFVFIGIFILFFRTHLPPWHIKIAIKDQIKPISIRARMKDEEAAALADFCTLKIPTKLLVHEKKARKMAK</sequence>
<protein>
    <recommendedName>
        <fullName evidence="4">ResB-like domain-containing protein</fullName>
    </recommendedName>
</protein>
<keyword evidence="1" id="KW-1133">Transmembrane helix</keyword>
<evidence type="ECO:0000313" key="2">
    <source>
        <dbReference type="EMBL" id="UYP46187.1"/>
    </source>
</evidence>
<organism evidence="2 3">
    <name type="scientific">Candidatus Lokiarchaeum ossiferum</name>
    <dbReference type="NCBI Taxonomy" id="2951803"/>
    <lineage>
        <taxon>Archaea</taxon>
        <taxon>Promethearchaeati</taxon>
        <taxon>Promethearchaeota</taxon>
        <taxon>Promethearchaeia</taxon>
        <taxon>Promethearchaeales</taxon>
        <taxon>Promethearchaeaceae</taxon>
        <taxon>Candidatus Lokiarchaeum</taxon>
    </lineage>
</organism>